<dbReference type="AlphaFoldDB" id="A0AA40B2K4"/>
<protein>
    <submittedName>
        <fullName evidence="2">Heterokaryon incompatibility protein-domain-containing protein</fullName>
    </submittedName>
</protein>
<keyword evidence="3" id="KW-1185">Reference proteome</keyword>
<name>A0AA40B2K4_9PEZI</name>
<organism evidence="2 3">
    <name type="scientific">Apiosordaria backusii</name>
    <dbReference type="NCBI Taxonomy" id="314023"/>
    <lineage>
        <taxon>Eukaryota</taxon>
        <taxon>Fungi</taxon>
        <taxon>Dikarya</taxon>
        <taxon>Ascomycota</taxon>
        <taxon>Pezizomycotina</taxon>
        <taxon>Sordariomycetes</taxon>
        <taxon>Sordariomycetidae</taxon>
        <taxon>Sordariales</taxon>
        <taxon>Lasiosphaeriaceae</taxon>
        <taxon>Apiosordaria</taxon>
    </lineage>
</organism>
<dbReference type="PANTHER" id="PTHR33112:SF9">
    <property type="entry name" value="HETEROKARYON INCOMPATIBILITY DOMAIN-CONTAINING PROTEIN"/>
    <property type="match status" value="1"/>
</dbReference>
<evidence type="ECO:0000313" key="3">
    <source>
        <dbReference type="Proteomes" id="UP001172159"/>
    </source>
</evidence>
<comment type="caution">
    <text evidence="2">The sequence shown here is derived from an EMBL/GenBank/DDBJ whole genome shotgun (WGS) entry which is preliminary data.</text>
</comment>
<feature type="domain" description="Heterokaryon incompatibility" evidence="1">
    <location>
        <begin position="197"/>
        <end position="355"/>
    </location>
</feature>
<dbReference type="InterPro" id="IPR010730">
    <property type="entry name" value="HET"/>
</dbReference>
<evidence type="ECO:0000313" key="2">
    <source>
        <dbReference type="EMBL" id="KAK0726508.1"/>
    </source>
</evidence>
<accession>A0AA40B2K4</accession>
<sequence length="674" mass="75273">MNTATILTSRQAVAAECETCNDLELQDGLDYKDVSSVLIRGQGSYLHCPFCRFLCDAAFELGIAPATPAATNVDANRAADDGDDDFDMDSWIGLHWNLDTGGLVLSVGLKPMEVFTLQGRDFNPRLPRNLPDISPQPGSPSAITFIKERLEECERSHPNCERGAKLYCPTRLLYLGDMRGLVYLHERPQISGTETCYAALSYCWGGSGFLKTVRSNLERLKSGFDIAILPQTLKDAVAIARNLGVGYLWIDALCIVQDDAEDWQREAVMMAQVYSNAYVTIAALSASSVQDGFLAPRRQLPRSTRAWLDEKSGSTISMTAQPTMNIGLHVLQRSSSAYYNFTLDPVQDRGWCFQEETLSRRIVAFSTDEIQWFCQSGMACECRGVDTGLSTKGMVTFDDIRRDPWLFWHVRLADYSYKQFTFAKDRLPAIAGLAKLLQSYTGSDYVAGIWLKALTRSLGWATYLTKTEPCPETYLAPSFSWASVASPLDSRVNRYLTIEGLKDRLSLVDWTLKPKGLDPMGEIHHAALTVEGFLHEALILYDGAVGDDRETDILKVTVAGQTTELWPDTYLKVSASSSGQVSVYRAQEETFYNKEQWQKPVPALALCLYAHPEWEFQFLILGPASDGHAGNQERVGMAVYPRTSSRGFESDMKARKGWEEVITDPHKRRTITLQ</sequence>
<dbReference type="Proteomes" id="UP001172159">
    <property type="component" value="Unassembled WGS sequence"/>
</dbReference>
<dbReference type="EMBL" id="JAUKTV010000010">
    <property type="protein sequence ID" value="KAK0726508.1"/>
    <property type="molecule type" value="Genomic_DNA"/>
</dbReference>
<proteinExistence type="predicted"/>
<dbReference type="Pfam" id="PF06985">
    <property type="entry name" value="HET"/>
    <property type="match status" value="1"/>
</dbReference>
<gene>
    <name evidence="2" type="ORF">B0T21DRAFT_35346</name>
</gene>
<evidence type="ECO:0000259" key="1">
    <source>
        <dbReference type="Pfam" id="PF06985"/>
    </source>
</evidence>
<reference evidence="2" key="1">
    <citation type="submission" date="2023-06" db="EMBL/GenBank/DDBJ databases">
        <title>Genome-scale phylogeny and comparative genomics of the fungal order Sordariales.</title>
        <authorList>
            <consortium name="Lawrence Berkeley National Laboratory"/>
            <person name="Hensen N."/>
            <person name="Bonometti L."/>
            <person name="Westerberg I."/>
            <person name="Brannstrom I.O."/>
            <person name="Guillou S."/>
            <person name="Cros-Aarteil S."/>
            <person name="Calhoun S."/>
            <person name="Haridas S."/>
            <person name="Kuo A."/>
            <person name="Mondo S."/>
            <person name="Pangilinan J."/>
            <person name="Riley R."/>
            <person name="Labutti K."/>
            <person name="Andreopoulos B."/>
            <person name="Lipzen A."/>
            <person name="Chen C."/>
            <person name="Yanf M."/>
            <person name="Daum C."/>
            <person name="Ng V."/>
            <person name="Clum A."/>
            <person name="Steindorff A."/>
            <person name="Ohm R."/>
            <person name="Martin F."/>
            <person name="Silar P."/>
            <person name="Natvig D."/>
            <person name="Lalanne C."/>
            <person name="Gautier V."/>
            <person name="Ament-Velasquez S.L."/>
            <person name="Kruys A."/>
            <person name="Hutchinson M.I."/>
            <person name="Powell A.J."/>
            <person name="Barry K."/>
            <person name="Miller A.N."/>
            <person name="Grigoriev I.V."/>
            <person name="Debuchy R."/>
            <person name="Gladieux P."/>
            <person name="Thoren M.H."/>
            <person name="Johannesson H."/>
        </authorList>
    </citation>
    <scope>NUCLEOTIDE SEQUENCE</scope>
    <source>
        <strain evidence="2">CBS 540.89</strain>
    </source>
</reference>
<dbReference type="PANTHER" id="PTHR33112">
    <property type="entry name" value="DOMAIN PROTEIN, PUTATIVE-RELATED"/>
    <property type="match status" value="1"/>
</dbReference>